<evidence type="ECO:0000313" key="2">
    <source>
        <dbReference type="Proteomes" id="UP001165367"/>
    </source>
</evidence>
<name>A0ABS9KPA3_9BACT</name>
<keyword evidence="2" id="KW-1185">Reference proteome</keyword>
<accession>A0ABS9KPA3</accession>
<gene>
    <name evidence="1" type="ORF">LZZ85_07720</name>
</gene>
<reference evidence="1" key="1">
    <citation type="submission" date="2022-01" db="EMBL/GenBank/DDBJ databases">
        <authorList>
            <person name="Jo J.-H."/>
            <person name="Im W.-T."/>
        </authorList>
    </citation>
    <scope>NUCLEOTIDE SEQUENCE</scope>
    <source>
        <strain evidence="1">NA20</strain>
    </source>
</reference>
<dbReference type="RefSeq" id="WP_237870329.1">
    <property type="nucleotide sequence ID" value="NZ_JAKLTR010000004.1"/>
</dbReference>
<comment type="caution">
    <text evidence="1">The sequence shown here is derived from an EMBL/GenBank/DDBJ whole genome shotgun (WGS) entry which is preliminary data.</text>
</comment>
<dbReference type="EMBL" id="JAKLTR010000004">
    <property type="protein sequence ID" value="MCG2614164.1"/>
    <property type="molecule type" value="Genomic_DNA"/>
</dbReference>
<proteinExistence type="predicted"/>
<protein>
    <submittedName>
        <fullName evidence="1">Uncharacterized protein</fullName>
    </submittedName>
</protein>
<organism evidence="1 2">
    <name type="scientific">Terrimonas ginsenosidimutans</name>
    <dbReference type="NCBI Taxonomy" id="2908004"/>
    <lineage>
        <taxon>Bacteria</taxon>
        <taxon>Pseudomonadati</taxon>
        <taxon>Bacteroidota</taxon>
        <taxon>Chitinophagia</taxon>
        <taxon>Chitinophagales</taxon>
        <taxon>Chitinophagaceae</taxon>
        <taxon>Terrimonas</taxon>
    </lineage>
</organism>
<sequence>MKNLFPALFTLLLLSGTRSFSQDVIRQRSCDNPFIMQQADSLKALYAKDGLVLVKEASMTMESEYEMPVVVPLTQGTWYQFVFIGEYTSRLYEVRMFDWNEKQVVFQQKKWGDIDGNIISFGYVAAQSEFHMMKPLQINKDKKKKKNLCGYVMLFKKSKPNP</sequence>
<evidence type="ECO:0000313" key="1">
    <source>
        <dbReference type="EMBL" id="MCG2614164.1"/>
    </source>
</evidence>
<dbReference type="Proteomes" id="UP001165367">
    <property type="component" value="Unassembled WGS sequence"/>
</dbReference>